<dbReference type="EMBL" id="JARH01000372">
    <property type="protein sequence ID" value="EXF81303.1"/>
    <property type="molecule type" value="Genomic_DNA"/>
</dbReference>
<dbReference type="eggNOG" id="ENOG502RVZF">
    <property type="taxonomic scope" value="Eukaryota"/>
</dbReference>
<sequence>MAAGSILPSSSPAVLCSECSGIVFDDVEGDAPDALHWERKDTYPDLPLFRKSAAAGCTFCKYLCFVLEEKLPKPLQIALQKSTAKDVVAKLSSPAYVMRSDIIDVTRDWMPDDYGIEQDGIYWLDFRFESDAWRKGPWSDGWKVRAIAYQGDDEDVANALGIGLKLPIANALDLSCIKRFKEWVWGCVSNHPECCSPGPRSLPTRLIKVGEVGDGIARLVMSGNLPPTTSYIALSYCWGPPSVSKPQLITTAATLADRQTKIPLAEMPDTIRDAVVFARYMGIEYIWIDALCIIQDDAEDWATEAALMFAVYRHATLTLVAAAGDTSHSGFLQRTSAGPSVLVPFESKKVESKVSGTYVLSGLNEHRTWDADYPSHMHTRAWATRAWTYQEDLMSTRVLYFDGHTSYFRCQSQRRLEHSSKVYDNVQSWNHLLSPVPKDISPDELKERRESLYERWKDLIIEYTRRKLTVSNDKFSALSGLARTFSSALADQYVAGLWRDDLVRGMLWNTVMQPSNPKEWRAPSWSWASSDAEIAWDLRFSLPLIQKCSIENIHIEAAGSDPFGRLESAWIELCAACVPVVLKPVQQAESDQDTYLAEVLFHEGGKIMAHGSLDSVAPSGLRNDGTFKLADFGQAADITDVSAIVLASRCIIFGFDGRSGERKFSSPSFPTGLLVKSAPEQGESVKSLPIYKRLGTFRTETKEQAKAWLAPTHSRLRLI</sequence>
<dbReference type="PANTHER" id="PTHR33112:SF16">
    <property type="entry name" value="HETEROKARYON INCOMPATIBILITY DOMAIN-CONTAINING PROTEIN"/>
    <property type="match status" value="1"/>
</dbReference>
<dbReference type="InterPro" id="IPR010730">
    <property type="entry name" value="HET"/>
</dbReference>
<dbReference type="KEGG" id="cfj:CFIO01_00965"/>
<dbReference type="STRING" id="1445577.A0A010S999"/>
<proteinExistence type="predicted"/>
<dbReference type="Pfam" id="PF06985">
    <property type="entry name" value="HET"/>
    <property type="match status" value="1"/>
</dbReference>
<reference evidence="2 3" key="1">
    <citation type="submission" date="2014-02" db="EMBL/GenBank/DDBJ databases">
        <title>The genome sequence of Colletotrichum fioriniae PJ7.</title>
        <authorList>
            <person name="Baroncelli R."/>
            <person name="Thon M.R."/>
        </authorList>
    </citation>
    <scope>NUCLEOTIDE SEQUENCE [LARGE SCALE GENOMIC DNA]</scope>
    <source>
        <strain evidence="2 3">PJ7</strain>
    </source>
</reference>
<evidence type="ECO:0000259" key="1">
    <source>
        <dbReference type="Pfam" id="PF06985"/>
    </source>
</evidence>
<dbReference type="HOGENOM" id="CLU_002639_3_2_1"/>
<evidence type="ECO:0000313" key="3">
    <source>
        <dbReference type="Proteomes" id="UP000020467"/>
    </source>
</evidence>
<comment type="caution">
    <text evidence="2">The sequence shown here is derived from an EMBL/GenBank/DDBJ whole genome shotgun (WGS) entry which is preliminary data.</text>
</comment>
<evidence type="ECO:0000313" key="2">
    <source>
        <dbReference type="EMBL" id="EXF81303.1"/>
    </source>
</evidence>
<keyword evidence="3" id="KW-1185">Reference proteome</keyword>
<dbReference type="Proteomes" id="UP000020467">
    <property type="component" value="Unassembled WGS sequence"/>
</dbReference>
<dbReference type="PANTHER" id="PTHR33112">
    <property type="entry name" value="DOMAIN PROTEIN, PUTATIVE-RELATED"/>
    <property type="match status" value="1"/>
</dbReference>
<name>A0A010S999_9PEZI</name>
<organism evidence="2 3">
    <name type="scientific">Colletotrichum fioriniae PJ7</name>
    <dbReference type="NCBI Taxonomy" id="1445577"/>
    <lineage>
        <taxon>Eukaryota</taxon>
        <taxon>Fungi</taxon>
        <taxon>Dikarya</taxon>
        <taxon>Ascomycota</taxon>
        <taxon>Pezizomycotina</taxon>
        <taxon>Sordariomycetes</taxon>
        <taxon>Hypocreomycetidae</taxon>
        <taxon>Glomerellales</taxon>
        <taxon>Glomerellaceae</taxon>
        <taxon>Colletotrichum</taxon>
        <taxon>Colletotrichum acutatum species complex</taxon>
    </lineage>
</organism>
<accession>A0A010S999</accession>
<gene>
    <name evidence="2" type="ORF">CFIO01_00965</name>
</gene>
<protein>
    <submittedName>
        <fullName evidence="2">HET domain-containing protein</fullName>
    </submittedName>
</protein>
<dbReference type="AlphaFoldDB" id="A0A010S999"/>
<feature type="domain" description="Heterokaryon incompatibility" evidence="1">
    <location>
        <begin position="231"/>
        <end position="391"/>
    </location>
</feature>
<dbReference type="OrthoDB" id="5362512at2759"/>